<organism evidence="2">
    <name type="scientific">viral metagenome</name>
    <dbReference type="NCBI Taxonomy" id="1070528"/>
    <lineage>
        <taxon>unclassified sequences</taxon>
        <taxon>metagenomes</taxon>
        <taxon>organismal metagenomes</taxon>
    </lineage>
</organism>
<keyword evidence="1" id="KW-0812">Transmembrane</keyword>
<proteinExistence type="predicted"/>
<accession>A0A6C0B9I0</accession>
<name>A0A6C0B9I0_9ZZZZ</name>
<keyword evidence="1" id="KW-1133">Transmembrane helix</keyword>
<sequence length="69" mass="8317">MGLENTFNSFVKELKNTVEKKQLTEELHDTFVMFVYTLYNSIVYHLMWLITTIHHFAMTYLPLPKIKYT</sequence>
<evidence type="ECO:0000256" key="1">
    <source>
        <dbReference type="SAM" id="Phobius"/>
    </source>
</evidence>
<feature type="transmembrane region" description="Helical" evidence="1">
    <location>
        <begin position="42"/>
        <end position="63"/>
    </location>
</feature>
<evidence type="ECO:0000313" key="2">
    <source>
        <dbReference type="EMBL" id="QHS88219.1"/>
    </source>
</evidence>
<dbReference type="EMBL" id="MN739094">
    <property type="protein sequence ID" value="QHS88219.1"/>
    <property type="molecule type" value="Genomic_DNA"/>
</dbReference>
<reference evidence="2" key="1">
    <citation type="journal article" date="2020" name="Nature">
        <title>Giant virus diversity and host interactions through global metagenomics.</title>
        <authorList>
            <person name="Schulz F."/>
            <person name="Roux S."/>
            <person name="Paez-Espino D."/>
            <person name="Jungbluth S."/>
            <person name="Walsh D.A."/>
            <person name="Denef V.J."/>
            <person name="McMahon K.D."/>
            <person name="Konstantinidis K.T."/>
            <person name="Eloe-Fadrosh E.A."/>
            <person name="Kyrpides N.C."/>
            <person name="Woyke T."/>
        </authorList>
    </citation>
    <scope>NUCLEOTIDE SEQUENCE</scope>
    <source>
        <strain evidence="2">GVMAG-M-3300010158-55</strain>
    </source>
</reference>
<protein>
    <submittedName>
        <fullName evidence="2">Uncharacterized protein</fullName>
    </submittedName>
</protein>
<dbReference type="AlphaFoldDB" id="A0A6C0B9I0"/>
<keyword evidence="1" id="KW-0472">Membrane</keyword>